<dbReference type="FunFam" id="3.30.110.60:FF:000002">
    <property type="entry name" value="CRS2-associated factor 1, chloroplastic"/>
    <property type="match status" value="1"/>
</dbReference>
<evidence type="ECO:0000313" key="10">
    <source>
        <dbReference type="EMBL" id="KAI5060164.1"/>
    </source>
</evidence>
<feature type="domain" description="CRM" evidence="9">
    <location>
        <begin position="338"/>
        <end position="434"/>
    </location>
</feature>
<gene>
    <name evidence="10" type="ORF">GOP47_0024584</name>
</gene>
<dbReference type="Proteomes" id="UP000886520">
    <property type="component" value="Chromosome 24"/>
</dbReference>
<keyword evidence="6" id="KW-0687">Ribonucleoprotein</keyword>
<evidence type="ECO:0000256" key="5">
    <source>
        <dbReference type="ARBA" id="ARBA00023187"/>
    </source>
</evidence>
<dbReference type="PROSITE" id="PS51295">
    <property type="entry name" value="CRM"/>
    <property type="match status" value="2"/>
</dbReference>
<feature type="compositionally biased region" description="Basic and acidic residues" evidence="8">
    <location>
        <begin position="81"/>
        <end position="94"/>
    </location>
</feature>
<keyword evidence="11" id="KW-1185">Reference proteome</keyword>
<dbReference type="Pfam" id="PF01985">
    <property type="entry name" value="CRS1_YhbY"/>
    <property type="match status" value="2"/>
</dbReference>
<name>A0A9D4U4C0_ADICA</name>
<evidence type="ECO:0000256" key="3">
    <source>
        <dbReference type="ARBA" id="ARBA00022884"/>
    </source>
</evidence>
<dbReference type="InterPro" id="IPR044599">
    <property type="entry name" value="CAF1P_plant"/>
</dbReference>
<dbReference type="Gene3D" id="3.30.110.60">
    <property type="entry name" value="YhbY-like"/>
    <property type="match status" value="2"/>
</dbReference>
<evidence type="ECO:0000259" key="9">
    <source>
        <dbReference type="PROSITE" id="PS51295"/>
    </source>
</evidence>
<feature type="compositionally biased region" description="Polar residues" evidence="8">
    <location>
        <begin position="542"/>
        <end position="554"/>
    </location>
</feature>
<feature type="compositionally biased region" description="Acidic residues" evidence="8">
    <location>
        <begin position="502"/>
        <end position="511"/>
    </location>
</feature>
<dbReference type="SUPFAM" id="SSF75471">
    <property type="entry name" value="YhbY-like"/>
    <property type="match status" value="2"/>
</dbReference>
<sequence>MATSVIRKRCYSFATAVRRYTLQPFSTVSPPAPSEQKCPAPKKPSKLASQPKHPRPSTPLSKLGQSRSARHAEAAAQRAAGEPDRQRQEQIKEVRKVKKKKKETPAFEPLTVSRPVHSNLPFAFRYSYTEVPKVQPIEFQEKYSPFGPGRIDRPWDGQEAPPVKTSAAINVKRLVYKRSRLIDSFNPPTKKGIKPVAEPGPFLPGTGPKKAKTREQILGEPLTKQETNMLVRQSMKSEKQLNIGRDGLTHNLLICFYDYWTRERMVRVKCMGVATVDMDNMIFQIEDKTGGKVIHRAGGTLHVFRGRYYNNKDRPFIPRMLWRPHSPIYPKLVTDAPGGLKRQAANALRKRGRELLPVCRLAKNGYYGDLVETVREGFKEDDLVRIDCRAVNRPDYKKIGAKLRDLVPCVVLSFQEDQILLWKGKEWGCEAKEELPAREAGTISSGNNDSMEEQQAVGECTVAPTSGEHRSPSSQPLAAAIDRVGVEDDTDDEDASLAINDETADEDDTSGDEIKFVDETDSEDASLATDNETVGEDDNHYQETVVNDDNTYRT</sequence>
<feature type="region of interest" description="Disordered" evidence="8">
    <location>
        <begin position="22"/>
        <end position="108"/>
    </location>
</feature>
<keyword evidence="2" id="KW-0677">Repeat</keyword>
<dbReference type="GO" id="GO:0006397">
    <property type="term" value="P:mRNA processing"/>
    <property type="evidence" value="ECO:0007669"/>
    <property type="project" value="UniProtKB-KW"/>
</dbReference>
<accession>A0A9D4U4C0</accession>
<evidence type="ECO:0000256" key="4">
    <source>
        <dbReference type="ARBA" id="ARBA00022946"/>
    </source>
</evidence>
<dbReference type="GO" id="GO:0000373">
    <property type="term" value="P:Group II intron splicing"/>
    <property type="evidence" value="ECO:0007669"/>
    <property type="project" value="InterPro"/>
</dbReference>
<feature type="domain" description="CRM" evidence="9">
    <location>
        <begin position="220"/>
        <end position="316"/>
    </location>
</feature>
<keyword evidence="1" id="KW-0507">mRNA processing</keyword>
<feature type="region of interest" description="Disordered" evidence="8">
    <location>
        <begin position="487"/>
        <end position="554"/>
    </location>
</feature>
<protein>
    <recommendedName>
        <fullName evidence="9">CRM domain-containing protein</fullName>
    </recommendedName>
</protein>
<evidence type="ECO:0000256" key="6">
    <source>
        <dbReference type="ARBA" id="ARBA00023274"/>
    </source>
</evidence>
<dbReference type="SMART" id="SM01103">
    <property type="entry name" value="CRS1_YhbY"/>
    <property type="match status" value="2"/>
</dbReference>
<comment type="caution">
    <text evidence="10">The sequence shown here is derived from an EMBL/GenBank/DDBJ whole genome shotgun (WGS) entry which is preliminary data.</text>
</comment>
<evidence type="ECO:0000256" key="7">
    <source>
        <dbReference type="PROSITE-ProRule" id="PRU00626"/>
    </source>
</evidence>
<keyword evidence="3 7" id="KW-0694">RNA-binding</keyword>
<reference evidence="10" key="1">
    <citation type="submission" date="2021-01" db="EMBL/GenBank/DDBJ databases">
        <title>Adiantum capillus-veneris genome.</title>
        <authorList>
            <person name="Fang Y."/>
            <person name="Liao Q."/>
        </authorList>
    </citation>
    <scope>NUCLEOTIDE SEQUENCE</scope>
    <source>
        <strain evidence="10">H3</strain>
        <tissue evidence="10">Leaf</tissue>
    </source>
</reference>
<evidence type="ECO:0000313" key="11">
    <source>
        <dbReference type="Proteomes" id="UP000886520"/>
    </source>
</evidence>
<dbReference type="AlphaFoldDB" id="A0A9D4U4C0"/>
<dbReference type="EMBL" id="JABFUD020000024">
    <property type="protein sequence ID" value="KAI5060164.1"/>
    <property type="molecule type" value="Genomic_DNA"/>
</dbReference>
<keyword evidence="5" id="KW-0508">mRNA splicing</keyword>
<organism evidence="10 11">
    <name type="scientific">Adiantum capillus-veneris</name>
    <name type="common">Maidenhair fern</name>
    <dbReference type="NCBI Taxonomy" id="13818"/>
    <lineage>
        <taxon>Eukaryota</taxon>
        <taxon>Viridiplantae</taxon>
        <taxon>Streptophyta</taxon>
        <taxon>Embryophyta</taxon>
        <taxon>Tracheophyta</taxon>
        <taxon>Polypodiopsida</taxon>
        <taxon>Polypodiidae</taxon>
        <taxon>Polypodiales</taxon>
        <taxon>Pteridineae</taxon>
        <taxon>Pteridaceae</taxon>
        <taxon>Vittarioideae</taxon>
        <taxon>Adiantum</taxon>
    </lineage>
</organism>
<evidence type="ECO:0000256" key="8">
    <source>
        <dbReference type="SAM" id="MobiDB-lite"/>
    </source>
</evidence>
<evidence type="ECO:0000256" key="2">
    <source>
        <dbReference type="ARBA" id="ARBA00022737"/>
    </source>
</evidence>
<feature type="region of interest" description="Disordered" evidence="8">
    <location>
        <begin position="187"/>
        <end position="214"/>
    </location>
</feature>
<dbReference type="PANTHER" id="PTHR46247">
    <property type="entry name" value="CRS2-ASSOCIATED FACTOR 1, CHLOROPLASTIC"/>
    <property type="match status" value="1"/>
</dbReference>
<dbReference type="InterPro" id="IPR035920">
    <property type="entry name" value="YhbY-like_sf"/>
</dbReference>
<dbReference type="GO" id="GO:1990904">
    <property type="term" value="C:ribonucleoprotein complex"/>
    <property type="evidence" value="ECO:0007669"/>
    <property type="project" value="UniProtKB-KW"/>
</dbReference>
<proteinExistence type="predicted"/>
<dbReference type="OrthoDB" id="2021019at2759"/>
<dbReference type="InterPro" id="IPR001890">
    <property type="entry name" value="RNA-binding_CRM"/>
</dbReference>
<dbReference type="PANTHER" id="PTHR46247:SF4">
    <property type="entry name" value="CRS2-ASSOCIATED FACTOR 2, MITOCHONDRIAL"/>
    <property type="match status" value="1"/>
</dbReference>
<evidence type="ECO:0000256" key="1">
    <source>
        <dbReference type="ARBA" id="ARBA00022664"/>
    </source>
</evidence>
<dbReference type="GO" id="GO:0003723">
    <property type="term" value="F:RNA binding"/>
    <property type="evidence" value="ECO:0007669"/>
    <property type="project" value="UniProtKB-UniRule"/>
</dbReference>
<feature type="region of interest" description="Disordered" evidence="8">
    <location>
        <begin position="438"/>
        <end position="458"/>
    </location>
</feature>
<keyword evidence="4" id="KW-0809">Transit peptide</keyword>